<gene>
    <name evidence="2" type="ORF">PVBDA_0402120</name>
</gene>
<dbReference type="AlphaFoldDB" id="A0A6V7RYA1"/>
<feature type="chain" id="PRO_5027728500" evidence="1">
    <location>
        <begin position="20"/>
        <end position="410"/>
    </location>
</feature>
<name>A0A6V7RYA1_PLAVN</name>
<evidence type="ECO:0000313" key="2">
    <source>
        <dbReference type="EMBL" id="CAD2086346.1"/>
    </source>
</evidence>
<protein>
    <submittedName>
        <fullName evidence="2">Fam-a protein</fullName>
    </submittedName>
</protein>
<dbReference type="Pfam" id="PF07418">
    <property type="entry name" value="PCEMA1"/>
    <property type="match status" value="1"/>
</dbReference>
<dbReference type="SUPFAM" id="SSF55961">
    <property type="entry name" value="Bet v1-like"/>
    <property type="match status" value="1"/>
</dbReference>
<evidence type="ECO:0000313" key="3">
    <source>
        <dbReference type="Proteomes" id="UP000515550"/>
    </source>
</evidence>
<accession>A0A6V7RYA1</accession>
<feature type="signal peptide" evidence="1">
    <location>
        <begin position="1"/>
        <end position="19"/>
    </location>
</feature>
<proteinExistence type="predicted"/>
<dbReference type="Proteomes" id="UP000515550">
    <property type="component" value="Chromosome PVBDA_04"/>
</dbReference>
<keyword evidence="1" id="KW-0732">Signal</keyword>
<dbReference type="Gene3D" id="3.30.530.20">
    <property type="match status" value="1"/>
</dbReference>
<organism evidence="2 3">
    <name type="scientific">Plasmodium vinckei brucechwatti</name>
    <dbReference type="NCBI Taxonomy" id="119398"/>
    <lineage>
        <taxon>Eukaryota</taxon>
        <taxon>Sar</taxon>
        <taxon>Alveolata</taxon>
        <taxon>Apicomplexa</taxon>
        <taxon>Aconoidasida</taxon>
        <taxon>Haemosporida</taxon>
        <taxon>Plasmodiidae</taxon>
        <taxon>Plasmodium</taxon>
        <taxon>Plasmodium (Vinckeia)</taxon>
    </lineage>
</organism>
<dbReference type="EMBL" id="LR865382">
    <property type="protein sequence ID" value="CAD2086346.1"/>
    <property type="molecule type" value="Genomic_DNA"/>
</dbReference>
<evidence type="ECO:0000256" key="1">
    <source>
        <dbReference type="SAM" id="SignalP"/>
    </source>
</evidence>
<sequence>MKAISLGLISSIIFSIVLAENNSISGAITCCFPFFRKKTKKSRKMTYEPIKIKDEYDPDIPNLKYIDKFTPITLDIYKGDQSRLNEPFISETDGAIVDEVTGFLRRENDSRRQGYYIKPNEEDYEHMIKTNFIPLKNNYQYNQMNAHKKDDTPHAVPKASGNQEFIEERKLSTINEENSNALDEDNENDEIYQKNKHLLCANPEEIIKASELMNEVIEHLEYHATNKDGYKLRRNYPNVNLFYYKKKHEGHTNVLKSHLKIYGCDKYDQLINEIWDPDCAKIFDVGFVTRKFARVYNPNTVIMQQRCKYWCMGRQEYFYALAAKAQKSENKTIIAMTSANINDHNPSKKKYQNRIIENANLFKIDIDSEDDIRKGKLKKKFVNLAGYLIEKRDTHIYITYVESVNGRPTI</sequence>
<dbReference type="InterPro" id="IPR006486">
    <property type="entry name" value="PYST_A"/>
</dbReference>
<dbReference type="InterPro" id="IPR023393">
    <property type="entry name" value="START-like_dom_sf"/>
</dbReference>
<dbReference type="InterPro" id="IPR010882">
    <property type="entry name" value="PCEMA1"/>
</dbReference>
<reference evidence="2 3" key="1">
    <citation type="submission" date="2020-08" db="EMBL/GenBank/DDBJ databases">
        <authorList>
            <person name="Ramaprasad A."/>
        </authorList>
    </citation>
    <scope>NUCLEOTIDE SEQUENCE [LARGE SCALE GENOMIC DNA]</scope>
</reference>
<dbReference type="VEuPathDB" id="PlasmoDB:PVBDA_0402120"/>
<dbReference type="NCBIfam" id="TIGR01599">
    <property type="entry name" value="PYST-A"/>
    <property type="match status" value="1"/>
</dbReference>